<protein>
    <recommendedName>
        <fullName evidence="1">Stage 0 sporulation protein A homolog</fullName>
    </recommendedName>
</protein>
<dbReference type="AlphaFoldDB" id="A0A938XQ82"/>
<dbReference type="PIRSF" id="PIRSF002867">
    <property type="entry name" value="CheV"/>
    <property type="match status" value="1"/>
</dbReference>
<proteinExistence type="predicted"/>
<dbReference type="GO" id="GO:0000160">
    <property type="term" value="P:phosphorelay signal transduction system"/>
    <property type="evidence" value="ECO:0007669"/>
    <property type="project" value="InterPro"/>
</dbReference>
<dbReference type="InterPro" id="IPR036061">
    <property type="entry name" value="CheW-like_dom_sf"/>
</dbReference>
<feature type="domain" description="CheW-like" evidence="5">
    <location>
        <begin position="15"/>
        <end position="155"/>
    </location>
</feature>
<gene>
    <name evidence="6" type="ORF">JOC47_000379</name>
</gene>
<comment type="caution">
    <text evidence="6">The sequence shown here is derived from an EMBL/GenBank/DDBJ whole genome shotgun (WGS) entry which is preliminary data.</text>
</comment>
<dbReference type="Gene3D" id="2.30.30.40">
    <property type="entry name" value="SH3 Domains"/>
    <property type="match status" value="1"/>
</dbReference>
<dbReference type="SMART" id="SM00260">
    <property type="entry name" value="CheW"/>
    <property type="match status" value="1"/>
</dbReference>
<dbReference type="SMART" id="SM00448">
    <property type="entry name" value="REC"/>
    <property type="match status" value="1"/>
</dbReference>
<keyword evidence="7" id="KW-1185">Reference proteome</keyword>
<name>A0A938XQ82_9FIRM</name>
<evidence type="ECO:0000313" key="6">
    <source>
        <dbReference type="EMBL" id="MBM7555554.1"/>
    </source>
</evidence>
<comment type="function">
    <text evidence="2">May play the central regulatory role in sporulation. It may be an element of the effector pathway responsible for the activation of sporulation genes in response to nutritional stress. Spo0A may act in concert with spo0H (a sigma factor) to control the expression of some genes that are critical to the sporulation process.</text>
</comment>
<evidence type="ECO:0000313" key="7">
    <source>
        <dbReference type="Proteomes" id="UP000774000"/>
    </source>
</evidence>
<reference evidence="6" key="1">
    <citation type="submission" date="2021-01" db="EMBL/GenBank/DDBJ databases">
        <title>Genomic Encyclopedia of Type Strains, Phase IV (KMG-IV): sequencing the most valuable type-strain genomes for metagenomic binning, comparative biology and taxonomic classification.</title>
        <authorList>
            <person name="Goeker M."/>
        </authorList>
    </citation>
    <scope>NUCLEOTIDE SEQUENCE</scope>
    <source>
        <strain evidence="6">DSM 23230</strain>
    </source>
</reference>
<evidence type="ECO:0000259" key="4">
    <source>
        <dbReference type="PROSITE" id="PS50110"/>
    </source>
</evidence>
<evidence type="ECO:0000256" key="3">
    <source>
        <dbReference type="PROSITE-ProRule" id="PRU00169"/>
    </source>
</evidence>
<dbReference type="InterPro" id="IPR011006">
    <property type="entry name" value="CheY-like_superfamily"/>
</dbReference>
<dbReference type="EMBL" id="JAFBDQ010000002">
    <property type="protein sequence ID" value="MBM7555554.1"/>
    <property type="molecule type" value="Genomic_DNA"/>
</dbReference>
<organism evidence="6 7">
    <name type="scientific">Halanaerobacter jeridensis</name>
    <dbReference type="NCBI Taxonomy" id="706427"/>
    <lineage>
        <taxon>Bacteria</taxon>
        <taxon>Bacillati</taxon>
        <taxon>Bacillota</taxon>
        <taxon>Clostridia</taxon>
        <taxon>Halanaerobiales</taxon>
        <taxon>Halobacteroidaceae</taxon>
        <taxon>Halanaerobacter</taxon>
    </lineage>
</organism>
<dbReference type="Pfam" id="PF00072">
    <property type="entry name" value="Response_reg"/>
    <property type="match status" value="1"/>
</dbReference>
<dbReference type="Proteomes" id="UP000774000">
    <property type="component" value="Unassembled WGS sequence"/>
</dbReference>
<evidence type="ECO:0000256" key="1">
    <source>
        <dbReference type="ARBA" id="ARBA00018672"/>
    </source>
</evidence>
<dbReference type="RefSeq" id="WP_204700285.1">
    <property type="nucleotide sequence ID" value="NZ_JAFBDQ010000002.1"/>
</dbReference>
<keyword evidence="3" id="KW-0597">Phosphoprotein</keyword>
<dbReference type="InterPro" id="IPR002545">
    <property type="entry name" value="CheW-lke_dom"/>
</dbReference>
<dbReference type="PANTHER" id="PTHR47233">
    <property type="entry name" value="CHEMOTAXIS PROTEIN CHEV"/>
    <property type="match status" value="1"/>
</dbReference>
<dbReference type="PROSITE" id="PS50851">
    <property type="entry name" value="CHEW"/>
    <property type="match status" value="1"/>
</dbReference>
<feature type="domain" description="Response regulatory" evidence="4">
    <location>
        <begin position="178"/>
        <end position="304"/>
    </location>
</feature>
<sequence>MGNQTDILLESGTGNLEILKFKVKGLLYAINVIKVKEILQIAEEEINPLPSQPESVRGVTNVRGDVITIIDLRKYLDSGEENEAKEDKNYMILTEFNQTRILFAVDGVIGINKISWKDIQEPNRLMGDLVNGVIKSDDKLINFLDFEKILSDVQPELALGLDEVKIDHSKKEEREKKKLILADDSPTIREILKETLYKAGYTNLKVFNDGQRALNYLKTLKEETEDVMDEVQGLITDIEMPQLDGHALIRKIRNDKQLKDLPTLIFSSLITDNLRHKGEEVGADEQISKPEMENLIDVLDELVLE</sequence>
<evidence type="ECO:0000256" key="2">
    <source>
        <dbReference type="ARBA" id="ARBA00024867"/>
    </source>
</evidence>
<dbReference type="InterPro" id="IPR024181">
    <property type="entry name" value="Chemotax_regulator_CheV"/>
</dbReference>
<dbReference type="Pfam" id="PF01584">
    <property type="entry name" value="CheW"/>
    <property type="match status" value="1"/>
</dbReference>
<dbReference type="Gene3D" id="2.40.50.180">
    <property type="entry name" value="CheA-289, Domain 4"/>
    <property type="match status" value="1"/>
</dbReference>
<dbReference type="Gene3D" id="3.40.50.2300">
    <property type="match status" value="1"/>
</dbReference>
<accession>A0A938XQ82</accession>
<dbReference type="PROSITE" id="PS50110">
    <property type="entry name" value="RESPONSE_REGULATORY"/>
    <property type="match status" value="1"/>
</dbReference>
<feature type="modified residue" description="4-aspartylphosphate" evidence="3">
    <location>
        <position position="237"/>
    </location>
</feature>
<dbReference type="SUPFAM" id="SSF50341">
    <property type="entry name" value="CheW-like"/>
    <property type="match status" value="1"/>
</dbReference>
<dbReference type="InterPro" id="IPR001789">
    <property type="entry name" value="Sig_transdc_resp-reg_receiver"/>
</dbReference>
<dbReference type="SUPFAM" id="SSF52172">
    <property type="entry name" value="CheY-like"/>
    <property type="match status" value="1"/>
</dbReference>
<dbReference type="GO" id="GO:0006935">
    <property type="term" value="P:chemotaxis"/>
    <property type="evidence" value="ECO:0007669"/>
    <property type="project" value="InterPro"/>
</dbReference>
<evidence type="ECO:0000259" key="5">
    <source>
        <dbReference type="PROSITE" id="PS50851"/>
    </source>
</evidence>
<dbReference type="PANTHER" id="PTHR47233:SF3">
    <property type="entry name" value="CHEMOTAXIS PROTEIN CHEV"/>
    <property type="match status" value="1"/>
</dbReference>